<dbReference type="EMBL" id="JABEZW010222821">
    <property type="protein sequence ID" value="MBA0786397.1"/>
    <property type="molecule type" value="Genomic_DNA"/>
</dbReference>
<dbReference type="Pfam" id="PF25019">
    <property type="entry name" value="LRR_R13L1-DRL21"/>
    <property type="match status" value="1"/>
</dbReference>
<proteinExistence type="predicted"/>
<dbReference type="InterPro" id="IPR032675">
    <property type="entry name" value="LRR_dom_sf"/>
</dbReference>
<organism evidence="2 3">
    <name type="scientific">Gossypium trilobum</name>
    <dbReference type="NCBI Taxonomy" id="34281"/>
    <lineage>
        <taxon>Eukaryota</taxon>
        <taxon>Viridiplantae</taxon>
        <taxon>Streptophyta</taxon>
        <taxon>Embryophyta</taxon>
        <taxon>Tracheophyta</taxon>
        <taxon>Spermatophyta</taxon>
        <taxon>Magnoliopsida</taxon>
        <taxon>eudicotyledons</taxon>
        <taxon>Gunneridae</taxon>
        <taxon>Pentapetalae</taxon>
        <taxon>rosids</taxon>
        <taxon>malvids</taxon>
        <taxon>Malvales</taxon>
        <taxon>Malvaceae</taxon>
        <taxon>Malvoideae</taxon>
        <taxon>Gossypium</taxon>
    </lineage>
</organism>
<gene>
    <name evidence="2" type="ORF">Gotri_000040</name>
</gene>
<reference evidence="2 3" key="1">
    <citation type="journal article" date="2019" name="Genome Biol. Evol.">
        <title>Insights into the evolution of the New World diploid cottons (Gossypium, subgenus Houzingenia) based on genome sequencing.</title>
        <authorList>
            <person name="Grover C.E."/>
            <person name="Arick M.A. 2nd"/>
            <person name="Thrash A."/>
            <person name="Conover J.L."/>
            <person name="Sanders W.S."/>
            <person name="Peterson D.G."/>
            <person name="Frelichowski J.E."/>
            <person name="Scheffler J.A."/>
            <person name="Scheffler B.E."/>
            <person name="Wendel J.F."/>
        </authorList>
    </citation>
    <scope>NUCLEOTIDE SEQUENCE [LARGE SCALE GENOMIC DNA]</scope>
    <source>
        <strain evidence="2">8</strain>
        <tissue evidence="2">Leaf</tissue>
    </source>
</reference>
<dbReference type="AlphaFoldDB" id="A0A7J9FMA9"/>
<dbReference type="InterPro" id="IPR056789">
    <property type="entry name" value="LRR_R13L1-DRL21"/>
</dbReference>
<dbReference type="Proteomes" id="UP000593568">
    <property type="component" value="Unassembled WGS sequence"/>
</dbReference>
<feature type="non-terminal residue" evidence="2">
    <location>
        <position position="1"/>
    </location>
</feature>
<evidence type="ECO:0000259" key="1">
    <source>
        <dbReference type="Pfam" id="PF25019"/>
    </source>
</evidence>
<dbReference type="Gene3D" id="3.80.10.10">
    <property type="entry name" value="Ribonuclease Inhibitor"/>
    <property type="match status" value="1"/>
</dbReference>
<protein>
    <recommendedName>
        <fullName evidence="1">R13L1/DRL21-like LRR repeat region domain-containing protein</fullName>
    </recommendedName>
</protein>
<comment type="caution">
    <text evidence="2">The sequence shown here is derived from an EMBL/GenBank/DDBJ whole genome shotgun (WGS) entry which is preliminary data.</text>
</comment>
<evidence type="ECO:0000313" key="2">
    <source>
        <dbReference type="EMBL" id="MBA0786397.1"/>
    </source>
</evidence>
<feature type="domain" description="R13L1/DRL21-like LRR repeat region" evidence="1">
    <location>
        <begin position="68"/>
        <end position="126"/>
    </location>
</feature>
<evidence type="ECO:0000313" key="3">
    <source>
        <dbReference type="Proteomes" id="UP000593568"/>
    </source>
</evidence>
<name>A0A7J9FMA9_9ROSI</name>
<sequence length="169" mass="19371">LYHLETLILKNRSKLKNLPSKVRNLVSLHFLDIRGADSIERMPSGFDQLTKLQTLSNFIMGKGDGHLIRELKILSNLRGGFCPSGLDNVNGRDAREFKLNDKLGINGLELHWSTNLENYSRKKEVEELKSMCWTLFVLRKSLSNSLLRMTVVQNSRLGWMILPSRICCL</sequence>
<dbReference type="SUPFAM" id="SSF52058">
    <property type="entry name" value="L domain-like"/>
    <property type="match status" value="1"/>
</dbReference>
<keyword evidence="3" id="KW-1185">Reference proteome</keyword>
<dbReference type="PANTHER" id="PTHR47186">
    <property type="entry name" value="LEUCINE-RICH REPEAT-CONTAINING PROTEIN 57"/>
    <property type="match status" value="1"/>
</dbReference>
<dbReference type="PANTHER" id="PTHR47186:SF41">
    <property type="entry name" value="OS12G0131701 PROTEIN"/>
    <property type="match status" value="1"/>
</dbReference>
<accession>A0A7J9FMA9</accession>